<keyword evidence="3" id="KW-1185">Reference proteome</keyword>
<dbReference type="Gene3D" id="2.60.120.10">
    <property type="entry name" value="Jelly Rolls"/>
    <property type="match status" value="1"/>
</dbReference>
<evidence type="ECO:0000259" key="1">
    <source>
        <dbReference type="PROSITE" id="PS50042"/>
    </source>
</evidence>
<dbReference type="PROSITE" id="PS50042">
    <property type="entry name" value="CNMP_BINDING_3"/>
    <property type="match status" value="1"/>
</dbReference>
<accession>A0ABU5SQ37</accession>
<protein>
    <submittedName>
        <fullName evidence="2">Crp/Fnr family transcriptional regulator</fullName>
    </submittedName>
</protein>
<name>A0ABU5SQ37_9BACT</name>
<dbReference type="Pfam" id="PF00027">
    <property type="entry name" value="cNMP_binding"/>
    <property type="match status" value="1"/>
</dbReference>
<evidence type="ECO:0000313" key="2">
    <source>
        <dbReference type="EMBL" id="MEA5429433.1"/>
    </source>
</evidence>
<comment type="caution">
    <text evidence="2">The sequence shown here is derived from an EMBL/GenBank/DDBJ whole genome shotgun (WGS) entry which is preliminary data.</text>
</comment>
<dbReference type="InterPro" id="IPR018490">
    <property type="entry name" value="cNMP-bd_dom_sf"/>
</dbReference>
<sequence length="194" mass="22895">MKRTIKENIEEKLKQELTIDEYEKFTSLLEPITIQKKQQLVFEDKVCKYLYFVEQGVLHSYLTDDNGENHTIQFGFEGHWISDLFSFVSNTPATFNIEALEETEILAISKTNFEKALQDIPKFERFFRILIQNAYIQSQHRIAKNYSDDAEHRYLALIKQQPDLLQRVPQYLVASYLGIKPQSLSRIRQNLSKK</sequence>
<dbReference type="EMBL" id="JAYGIM010000021">
    <property type="protein sequence ID" value="MEA5429433.1"/>
    <property type="molecule type" value="Genomic_DNA"/>
</dbReference>
<dbReference type="InterPro" id="IPR014710">
    <property type="entry name" value="RmlC-like_jellyroll"/>
</dbReference>
<proteinExistence type="predicted"/>
<feature type="domain" description="Cyclic nucleotide-binding" evidence="1">
    <location>
        <begin position="13"/>
        <end position="117"/>
    </location>
</feature>
<evidence type="ECO:0000313" key="3">
    <source>
        <dbReference type="Proteomes" id="UP001302222"/>
    </source>
</evidence>
<dbReference type="Proteomes" id="UP001302222">
    <property type="component" value="Unassembled WGS sequence"/>
</dbReference>
<reference evidence="2 3" key="1">
    <citation type="submission" date="2023-12" db="EMBL/GenBank/DDBJ databases">
        <title>Novel species of the genus Arcicella isolated from rivers.</title>
        <authorList>
            <person name="Lu H."/>
        </authorList>
    </citation>
    <scope>NUCLEOTIDE SEQUENCE [LARGE SCALE GENOMIC DNA]</scope>
    <source>
        <strain evidence="2 3">DC25W</strain>
    </source>
</reference>
<dbReference type="InterPro" id="IPR000595">
    <property type="entry name" value="cNMP-bd_dom"/>
</dbReference>
<gene>
    <name evidence="2" type="ORF">VB798_22770</name>
</gene>
<dbReference type="SUPFAM" id="SSF51206">
    <property type="entry name" value="cAMP-binding domain-like"/>
    <property type="match status" value="1"/>
</dbReference>
<dbReference type="SMART" id="SM00100">
    <property type="entry name" value="cNMP"/>
    <property type="match status" value="1"/>
</dbReference>
<dbReference type="RefSeq" id="WP_323689545.1">
    <property type="nucleotide sequence ID" value="NZ_JAYGIM010000021.1"/>
</dbReference>
<organism evidence="2 3">
    <name type="scientific">Arcicella lustrica</name>
    <dbReference type="NCBI Taxonomy" id="2984196"/>
    <lineage>
        <taxon>Bacteria</taxon>
        <taxon>Pseudomonadati</taxon>
        <taxon>Bacteroidota</taxon>
        <taxon>Cytophagia</taxon>
        <taxon>Cytophagales</taxon>
        <taxon>Flectobacillaceae</taxon>
        <taxon>Arcicella</taxon>
    </lineage>
</organism>